<dbReference type="EMBL" id="PDDV01000013">
    <property type="protein sequence ID" value="PEH73098.1"/>
    <property type="molecule type" value="Genomic_DNA"/>
</dbReference>
<dbReference type="AlphaFoldDB" id="A0A2A7U485"/>
<reference evidence="2" key="1">
    <citation type="submission" date="2017-09" db="EMBL/GenBank/DDBJ databases">
        <title>FDA dAtabase for Regulatory Grade micrObial Sequences (FDA-ARGOS): Supporting development and validation of Infectious Disease Dx tests.</title>
        <authorList>
            <person name="Goldberg B."/>
            <person name="Campos J."/>
            <person name="Tallon L."/>
            <person name="Sadzewicz L."/>
            <person name="Ott S."/>
            <person name="Zhao X."/>
            <person name="Nagaraj S."/>
            <person name="Vavikolanu K."/>
            <person name="Aluvathingal J."/>
            <person name="Nadendla S."/>
            <person name="Geyer C."/>
            <person name="Sichtig H."/>
        </authorList>
    </citation>
    <scope>NUCLEOTIDE SEQUENCE [LARGE SCALE GENOMIC DNA]</scope>
    <source>
        <strain evidence="2">FDAARGOS_370</strain>
    </source>
</reference>
<proteinExistence type="predicted"/>
<protein>
    <submittedName>
        <fullName evidence="1">LuxR family transcriptional regulator</fullName>
    </submittedName>
</protein>
<dbReference type="OrthoDB" id="6414596at2"/>
<gene>
    <name evidence="1" type="ORF">CRM76_14730</name>
</gene>
<sequence>MSAVAEPPLFRSAETRDHHDTPERATLVMDCDRFFCDSLRRYVLADGRPVWQETCYARLLERAMNQSVGHVVAELYTRHDAPIDALLSLLRLRAYRPALPITVMTDIVDPAVLAALHSLGTLSLLSKRETLPQLALAYRYALTRPHVSPRIVGKIRHHPAITPMTFPEWKVVAIRSRGGDTYQIADYLGIHHKSVNYRQRGIMRKLAFASKPEYLRFLGAMSASPLSIVASERDQQHVSMGAIDEQPR</sequence>
<dbReference type="GO" id="GO:0006355">
    <property type="term" value="P:regulation of DNA-templated transcription"/>
    <property type="evidence" value="ECO:0007669"/>
    <property type="project" value="InterPro"/>
</dbReference>
<name>A0A2A7U485_EDWTA</name>
<dbReference type="GO" id="GO:0003677">
    <property type="term" value="F:DNA binding"/>
    <property type="evidence" value="ECO:0007669"/>
    <property type="project" value="InterPro"/>
</dbReference>
<dbReference type="InterPro" id="IPR011006">
    <property type="entry name" value="CheY-like_superfamily"/>
</dbReference>
<dbReference type="Gene3D" id="3.40.50.2300">
    <property type="match status" value="1"/>
</dbReference>
<comment type="caution">
    <text evidence="1">The sequence shown here is derived from an EMBL/GenBank/DDBJ whole genome shotgun (WGS) entry which is preliminary data.</text>
</comment>
<dbReference type="Proteomes" id="UP000219788">
    <property type="component" value="Unassembled WGS sequence"/>
</dbReference>
<evidence type="ECO:0000313" key="2">
    <source>
        <dbReference type="Proteomes" id="UP000219788"/>
    </source>
</evidence>
<accession>A0A2A7U485</accession>
<dbReference type="SUPFAM" id="SSF52172">
    <property type="entry name" value="CheY-like"/>
    <property type="match status" value="1"/>
</dbReference>
<organism evidence="1 2">
    <name type="scientific">Edwardsiella tarda</name>
    <dbReference type="NCBI Taxonomy" id="636"/>
    <lineage>
        <taxon>Bacteria</taxon>
        <taxon>Pseudomonadati</taxon>
        <taxon>Pseudomonadota</taxon>
        <taxon>Gammaproteobacteria</taxon>
        <taxon>Enterobacterales</taxon>
        <taxon>Hafniaceae</taxon>
        <taxon>Edwardsiella</taxon>
    </lineage>
</organism>
<evidence type="ECO:0000313" key="1">
    <source>
        <dbReference type="EMBL" id="PEH73098.1"/>
    </source>
</evidence>
<dbReference type="SUPFAM" id="SSF46894">
    <property type="entry name" value="C-terminal effector domain of the bipartite response regulators"/>
    <property type="match status" value="1"/>
</dbReference>
<dbReference type="InterPro" id="IPR016032">
    <property type="entry name" value="Sig_transdc_resp-reg_C-effctor"/>
</dbReference>
<dbReference type="STRING" id="636.AAW15_10125"/>